<evidence type="ECO:0000313" key="1">
    <source>
        <dbReference type="EMBL" id="NDL55701.1"/>
    </source>
</evidence>
<dbReference type="Proteomes" id="UP000460435">
    <property type="component" value="Unassembled WGS sequence"/>
</dbReference>
<sequence length="81" mass="9207">MHAAFSGPCGRAYRRRVDAAEFEQDDVVVFQAFGEGRGNEFYTFAAGQDRMERFEDVLGRDDSDEALSEQCAFDLRWSRSG</sequence>
<comment type="caution">
    <text evidence="1">The sequence shown here is derived from an EMBL/GenBank/DDBJ whole genome shotgun (WGS) entry which is preliminary data.</text>
</comment>
<dbReference type="AlphaFoldDB" id="A0A7K3LXF6"/>
<name>A0A7K3LXF6_9ACTN</name>
<evidence type="ECO:0000313" key="2">
    <source>
        <dbReference type="Proteomes" id="UP000460435"/>
    </source>
</evidence>
<accession>A0A7K3LXF6</accession>
<reference evidence="1 2" key="1">
    <citation type="submission" date="2019-11" db="EMBL/GenBank/DDBJ databases">
        <authorList>
            <person name="Li X.-J."/>
            <person name="Feng X.-M."/>
        </authorList>
    </citation>
    <scope>NUCLEOTIDE SEQUENCE [LARGE SCALE GENOMIC DNA]</scope>
    <source>
        <strain evidence="1 2">XMNu-373</strain>
    </source>
</reference>
<organism evidence="1 2">
    <name type="scientific">Phytoactinopolyspora mesophila</name>
    <dbReference type="NCBI Taxonomy" id="2650750"/>
    <lineage>
        <taxon>Bacteria</taxon>
        <taxon>Bacillati</taxon>
        <taxon>Actinomycetota</taxon>
        <taxon>Actinomycetes</taxon>
        <taxon>Jiangellales</taxon>
        <taxon>Jiangellaceae</taxon>
        <taxon>Phytoactinopolyspora</taxon>
    </lineage>
</organism>
<protein>
    <submittedName>
        <fullName evidence="1">Uncharacterized protein</fullName>
    </submittedName>
</protein>
<gene>
    <name evidence="1" type="ORF">F7O44_01310</name>
</gene>
<dbReference type="EMBL" id="WLZY01000001">
    <property type="protein sequence ID" value="NDL55701.1"/>
    <property type="molecule type" value="Genomic_DNA"/>
</dbReference>
<dbReference type="RefSeq" id="WP_162448389.1">
    <property type="nucleotide sequence ID" value="NZ_WLZY01000001.1"/>
</dbReference>
<proteinExistence type="predicted"/>
<keyword evidence="2" id="KW-1185">Reference proteome</keyword>